<dbReference type="GO" id="GO:0042910">
    <property type="term" value="F:xenobiotic transmembrane transporter activity"/>
    <property type="evidence" value="ECO:0007669"/>
    <property type="project" value="InterPro"/>
</dbReference>
<keyword evidence="5" id="KW-1003">Cell membrane</keyword>
<dbReference type="Pfam" id="PF01554">
    <property type="entry name" value="MatE"/>
    <property type="match status" value="2"/>
</dbReference>
<keyword evidence="8 10" id="KW-0472">Membrane</keyword>
<comment type="subcellular location">
    <subcellularLocation>
        <location evidence="1">Cell membrane</location>
        <topology evidence="1">Multi-pass membrane protein</topology>
    </subcellularLocation>
</comment>
<feature type="transmembrane region" description="Helical" evidence="10">
    <location>
        <begin position="397"/>
        <end position="414"/>
    </location>
</feature>
<dbReference type="InterPro" id="IPR002528">
    <property type="entry name" value="MATE_fam"/>
</dbReference>
<keyword evidence="12" id="KW-1185">Reference proteome</keyword>
<feature type="transmembrane region" description="Helical" evidence="10">
    <location>
        <begin position="277"/>
        <end position="299"/>
    </location>
</feature>
<evidence type="ECO:0000256" key="6">
    <source>
        <dbReference type="ARBA" id="ARBA00022692"/>
    </source>
</evidence>
<keyword evidence="4" id="KW-0813">Transport</keyword>
<sequence>MERDAMNLETLKISTLFGRLFIPTLLGMLSMSAVTVADGIFVGQGVGSDGIAAVNICIPMLMLFTGVGLMAGVGSSVVASIHLSKGKVKAARLNVTQALLFVTIATLVPSVLILIFPRQTAYLLGSSDHLLPMVTDYLLWFVPSLVFQMWIAVSLFVIRLDGAPELAMWCSVISALVNVVLDWLFIFPLGWGVMGAAFATAISITVGGLIAISYLLFFARHLRLYPVKRSRKSLRLSLRNIGYQCRIGFSSLLGEATLAMLMFTGNQVFMHYLGDDGVGAFGIACYYAPFVFMVGNAIAQSAQPIISYNFGMGNVGRVVLAGKISLVTAVVCGLIVMCVFIFYPHVLVGFFLNSDNAAARIAMEGFPYFAMGFICFIVNLASIGYYQSLERVKPATLFALLRGFVFLVLSFIFLPEWMGIVGIWLSMPLSEALTTVIIIGYYLFRKPD</sequence>
<evidence type="ECO:0000256" key="1">
    <source>
        <dbReference type="ARBA" id="ARBA00004651"/>
    </source>
</evidence>
<dbReference type="Proteomes" id="UP000031980">
    <property type="component" value="Unassembled WGS sequence"/>
</dbReference>
<evidence type="ECO:0000256" key="8">
    <source>
        <dbReference type="ARBA" id="ARBA00023136"/>
    </source>
</evidence>
<feature type="transmembrane region" description="Helical" evidence="10">
    <location>
        <begin position="95"/>
        <end position="117"/>
    </location>
</feature>
<dbReference type="InterPro" id="IPR045070">
    <property type="entry name" value="MATE_MepA-like"/>
</dbReference>
<feature type="transmembrane region" description="Helical" evidence="10">
    <location>
        <begin position="20"/>
        <end position="41"/>
    </location>
</feature>
<dbReference type="CDD" id="cd13143">
    <property type="entry name" value="MATE_MepA_like"/>
    <property type="match status" value="1"/>
</dbReference>
<feature type="transmembrane region" description="Helical" evidence="10">
    <location>
        <begin position="320"/>
        <end position="346"/>
    </location>
</feature>
<dbReference type="PANTHER" id="PTHR43823">
    <property type="entry name" value="SPORULATION PROTEIN YKVU"/>
    <property type="match status" value="1"/>
</dbReference>
<feature type="transmembrane region" description="Helical" evidence="10">
    <location>
        <begin position="240"/>
        <end position="265"/>
    </location>
</feature>
<name>A0A0C3NDJ6_9PORP</name>
<dbReference type="AlphaFoldDB" id="A0A0C3NDJ6"/>
<dbReference type="GO" id="GO:0015297">
    <property type="term" value="F:antiporter activity"/>
    <property type="evidence" value="ECO:0007669"/>
    <property type="project" value="InterPro"/>
</dbReference>
<evidence type="ECO:0000256" key="3">
    <source>
        <dbReference type="ARBA" id="ARBA00022106"/>
    </source>
</evidence>
<dbReference type="InterPro" id="IPR051327">
    <property type="entry name" value="MATE_MepA_subfamily"/>
</dbReference>
<keyword evidence="9" id="KW-0046">Antibiotic resistance</keyword>
<feature type="transmembrane region" description="Helical" evidence="10">
    <location>
        <begin position="137"/>
        <end position="159"/>
    </location>
</feature>
<keyword evidence="7 10" id="KW-1133">Transmembrane helix</keyword>
<feature type="transmembrane region" description="Helical" evidence="10">
    <location>
        <begin position="420"/>
        <end position="444"/>
    </location>
</feature>
<keyword evidence="6 10" id="KW-0812">Transmembrane</keyword>
<gene>
    <name evidence="11" type="ORF">BA92_12480</name>
</gene>
<organism evidence="11 12">
    <name type="scientific">Sanguibacteroides justesenii</name>
    <dbReference type="NCBI Taxonomy" id="1547597"/>
    <lineage>
        <taxon>Bacteria</taxon>
        <taxon>Pseudomonadati</taxon>
        <taxon>Bacteroidota</taxon>
        <taxon>Bacteroidia</taxon>
        <taxon>Bacteroidales</taxon>
        <taxon>Porphyromonadaceae</taxon>
        <taxon>Sanguibacteroides</taxon>
    </lineage>
</organism>
<evidence type="ECO:0000256" key="5">
    <source>
        <dbReference type="ARBA" id="ARBA00022475"/>
    </source>
</evidence>
<reference evidence="11 12" key="1">
    <citation type="submission" date="2014-07" db="EMBL/GenBank/DDBJ databases">
        <title>Porphyromonadaceae bacterium OUH 308042 = ATCC BAA-2681 = DSM 28342 draft genome.</title>
        <authorList>
            <person name="Sydenham T.V."/>
            <person name="Hasman H."/>
            <person name="Justensen U.S."/>
        </authorList>
    </citation>
    <scope>NUCLEOTIDE SEQUENCE [LARGE SCALE GENOMIC DNA]</scope>
    <source>
        <strain evidence="11 12">OUH 308042</strain>
    </source>
</reference>
<dbReference type="RefSeq" id="WP_041505426.1">
    <property type="nucleotide sequence ID" value="NZ_JPIU01000040.1"/>
</dbReference>
<evidence type="ECO:0000256" key="7">
    <source>
        <dbReference type="ARBA" id="ARBA00022989"/>
    </source>
</evidence>
<comment type="similarity">
    <text evidence="2">Belongs to the multi antimicrobial extrusion (MATE) (TC 2.A.66.1) family. MepA subfamily.</text>
</comment>
<feature type="transmembrane region" description="Helical" evidence="10">
    <location>
        <begin position="61"/>
        <end position="83"/>
    </location>
</feature>
<dbReference type="GO" id="GO:0005886">
    <property type="term" value="C:plasma membrane"/>
    <property type="evidence" value="ECO:0007669"/>
    <property type="project" value="UniProtKB-SubCell"/>
</dbReference>
<evidence type="ECO:0000256" key="9">
    <source>
        <dbReference type="ARBA" id="ARBA00023251"/>
    </source>
</evidence>
<evidence type="ECO:0000313" key="11">
    <source>
        <dbReference type="EMBL" id="KIO44182.1"/>
    </source>
</evidence>
<dbReference type="PIRSF" id="PIRSF006603">
    <property type="entry name" value="DinF"/>
    <property type="match status" value="1"/>
</dbReference>
<comment type="caution">
    <text evidence="11">The sequence shown here is derived from an EMBL/GenBank/DDBJ whole genome shotgun (WGS) entry which is preliminary data.</text>
</comment>
<dbReference type="PANTHER" id="PTHR43823:SF3">
    <property type="entry name" value="MULTIDRUG EXPORT PROTEIN MEPA"/>
    <property type="match status" value="1"/>
</dbReference>
<feature type="transmembrane region" description="Helical" evidence="10">
    <location>
        <begin position="166"/>
        <end position="187"/>
    </location>
</feature>
<feature type="transmembrane region" description="Helical" evidence="10">
    <location>
        <begin position="366"/>
        <end position="385"/>
    </location>
</feature>
<feature type="transmembrane region" description="Helical" evidence="10">
    <location>
        <begin position="193"/>
        <end position="219"/>
    </location>
</feature>
<evidence type="ECO:0000313" key="12">
    <source>
        <dbReference type="Proteomes" id="UP000031980"/>
    </source>
</evidence>
<evidence type="ECO:0000256" key="2">
    <source>
        <dbReference type="ARBA" id="ARBA00008417"/>
    </source>
</evidence>
<dbReference type="EMBL" id="JPIU01000040">
    <property type="protein sequence ID" value="KIO44182.1"/>
    <property type="molecule type" value="Genomic_DNA"/>
</dbReference>
<protein>
    <recommendedName>
        <fullName evidence="3">Multidrug export protein MepA</fullName>
    </recommendedName>
</protein>
<proteinExistence type="inferred from homology"/>
<evidence type="ECO:0000256" key="4">
    <source>
        <dbReference type="ARBA" id="ARBA00022448"/>
    </source>
</evidence>
<accession>A0A0C3NDJ6</accession>
<dbReference type="InterPro" id="IPR048279">
    <property type="entry name" value="MdtK-like"/>
</dbReference>
<evidence type="ECO:0000256" key="10">
    <source>
        <dbReference type="SAM" id="Phobius"/>
    </source>
</evidence>
<dbReference type="GO" id="GO:0046677">
    <property type="term" value="P:response to antibiotic"/>
    <property type="evidence" value="ECO:0007669"/>
    <property type="project" value="UniProtKB-KW"/>
</dbReference>